<feature type="domain" description="DUF559" evidence="1">
    <location>
        <begin position="203"/>
        <end position="259"/>
    </location>
</feature>
<dbReference type="Proteomes" id="UP001501295">
    <property type="component" value="Unassembled WGS sequence"/>
</dbReference>
<name>A0ABP8VRZ0_9MICO</name>
<evidence type="ECO:0000313" key="3">
    <source>
        <dbReference type="Proteomes" id="UP001501295"/>
    </source>
</evidence>
<dbReference type="EMBL" id="BAABLM010000002">
    <property type="protein sequence ID" value="GAA4669111.1"/>
    <property type="molecule type" value="Genomic_DNA"/>
</dbReference>
<comment type="caution">
    <text evidence="2">The sequence shown here is derived from an EMBL/GenBank/DDBJ whole genome shotgun (WGS) entry which is preliminary data.</text>
</comment>
<proteinExistence type="predicted"/>
<evidence type="ECO:0000313" key="2">
    <source>
        <dbReference type="EMBL" id="GAA4669111.1"/>
    </source>
</evidence>
<dbReference type="Pfam" id="PF04480">
    <property type="entry name" value="DUF559"/>
    <property type="match status" value="1"/>
</dbReference>
<keyword evidence="3" id="KW-1185">Reference proteome</keyword>
<accession>A0ABP8VRZ0</accession>
<evidence type="ECO:0000259" key="1">
    <source>
        <dbReference type="Pfam" id="PF04480"/>
    </source>
</evidence>
<dbReference type="SUPFAM" id="SSF52980">
    <property type="entry name" value="Restriction endonuclease-like"/>
    <property type="match status" value="1"/>
</dbReference>
<organism evidence="2 3">
    <name type="scientific">Frondihabitans cladoniiphilus</name>
    <dbReference type="NCBI Taxonomy" id="715785"/>
    <lineage>
        <taxon>Bacteria</taxon>
        <taxon>Bacillati</taxon>
        <taxon>Actinomycetota</taxon>
        <taxon>Actinomycetes</taxon>
        <taxon>Micrococcales</taxon>
        <taxon>Microbacteriaceae</taxon>
        <taxon>Frondihabitans</taxon>
    </lineage>
</organism>
<dbReference type="InterPro" id="IPR007569">
    <property type="entry name" value="DUF559"/>
</dbReference>
<protein>
    <submittedName>
        <fullName evidence="2">DUF559 domain-containing protein</fullName>
    </submittedName>
</protein>
<dbReference type="InterPro" id="IPR011335">
    <property type="entry name" value="Restrct_endonuc-II-like"/>
</dbReference>
<dbReference type="Gene3D" id="3.40.960.10">
    <property type="entry name" value="VSR Endonuclease"/>
    <property type="match status" value="1"/>
</dbReference>
<reference evidence="3" key="1">
    <citation type="journal article" date="2019" name="Int. J. Syst. Evol. Microbiol.">
        <title>The Global Catalogue of Microorganisms (GCM) 10K type strain sequencing project: providing services to taxonomists for standard genome sequencing and annotation.</title>
        <authorList>
            <consortium name="The Broad Institute Genomics Platform"/>
            <consortium name="The Broad Institute Genome Sequencing Center for Infectious Disease"/>
            <person name="Wu L."/>
            <person name="Ma J."/>
        </authorList>
    </citation>
    <scope>NUCLEOTIDE SEQUENCE [LARGE SCALE GENOMIC DNA]</scope>
    <source>
        <strain evidence="3">JCM 18956</strain>
    </source>
</reference>
<gene>
    <name evidence="2" type="ORF">GCM10025780_10190</name>
</gene>
<sequence>MRPFVGIRSKARPTGPEAAARALAVRLKAGSYLSHSTAAAIWHLPLPSRLERDRRVHVTTPSPDLAVRARGVAGHRTRRPPELRTVRGLIVCDPVRVWVDLAAKLRVDELVELGDALVCPVYRADGSIQPGLATLAMLRQAVDQARHRRGVRRLGRALAEIRVGSQSPGETRLRLEANRLGLDEPELNARITGPTGRFLARGDLVYRRARVVVEYEGDHHRTDPKVFQNDIRRRERLEDAGWRVLRVTRGDLTAHRSEFVARLERLLVERTPR</sequence>